<dbReference type="AlphaFoldDB" id="A0A168R768"/>
<name>A0A168R768_9BACT</name>
<dbReference type="GO" id="GO:0022857">
    <property type="term" value="F:transmembrane transporter activity"/>
    <property type="evidence" value="ECO:0007669"/>
    <property type="project" value="InterPro"/>
</dbReference>
<proteinExistence type="predicted"/>
<evidence type="ECO:0000313" key="2">
    <source>
        <dbReference type="EMBL" id="OAB48668.1"/>
    </source>
</evidence>
<dbReference type="Pfam" id="PF12822">
    <property type="entry name" value="ECF_trnsprt"/>
    <property type="match status" value="1"/>
</dbReference>
<accession>A0A168R768</accession>
<feature type="transmembrane region" description="Helical" evidence="1">
    <location>
        <begin position="73"/>
        <end position="92"/>
    </location>
</feature>
<feature type="transmembrane region" description="Helical" evidence="1">
    <location>
        <begin position="51"/>
        <end position="68"/>
    </location>
</feature>
<feature type="transmembrane region" description="Helical" evidence="1">
    <location>
        <begin position="20"/>
        <end position="39"/>
    </location>
</feature>
<dbReference type="NCBIfam" id="NF046054">
    <property type="entry name" value="memb_MPN527"/>
    <property type="match status" value="1"/>
</dbReference>
<feature type="transmembrane region" description="Helical" evidence="1">
    <location>
        <begin position="158"/>
        <end position="184"/>
    </location>
</feature>
<evidence type="ECO:0000256" key="1">
    <source>
        <dbReference type="SAM" id="Phobius"/>
    </source>
</evidence>
<dbReference type="RefSeq" id="WP_063626350.1">
    <property type="nucleotide sequence ID" value="NZ_LVLH01000049.1"/>
</dbReference>
<protein>
    <submittedName>
        <fullName evidence="2">Putative membrane integrated oxidoreductase</fullName>
    </submittedName>
</protein>
<dbReference type="PATRIC" id="fig|29557.3.peg.600"/>
<gene>
    <name evidence="2" type="ORF">MGALLINA_05930</name>
</gene>
<evidence type="ECO:0000313" key="3">
    <source>
        <dbReference type="Proteomes" id="UP000076983"/>
    </source>
</evidence>
<dbReference type="InterPro" id="IPR024529">
    <property type="entry name" value="ECF_trnsprt_substrate-spec"/>
</dbReference>
<organism evidence="2 3">
    <name type="scientific">Mycoplasmopsis gallinarum</name>
    <dbReference type="NCBI Taxonomy" id="29557"/>
    <lineage>
        <taxon>Bacteria</taxon>
        <taxon>Bacillati</taxon>
        <taxon>Mycoplasmatota</taxon>
        <taxon>Mycoplasmoidales</taxon>
        <taxon>Metamycoplasmataceae</taxon>
        <taxon>Mycoplasmopsis</taxon>
    </lineage>
</organism>
<feature type="transmembrane region" description="Helical" evidence="1">
    <location>
        <begin position="98"/>
        <end position="121"/>
    </location>
</feature>
<dbReference type="EMBL" id="LVLH01000049">
    <property type="protein sequence ID" value="OAB48668.1"/>
    <property type="molecule type" value="Genomic_DNA"/>
</dbReference>
<dbReference type="Gene3D" id="1.10.1760.20">
    <property type="match status" value="1"/>
</dbReference>
<sequence length="250" mass="29198">MIEFSEQNKKNNIYYSKRTIIKIIQSALLLAIALILNWVSSNYFHLPFLNFLKFDFSLISLVIIALYVNKKFVLIVAFIFILIAPSFSAKGYEISNFFGYLVLITLQLIFNFVFSSIYSPYQKNKIKFYLKANLLKYQVSTLNCIKKPKTNRLLIGKLFITVVLSSLIITILNVLITTPVYFWLYKISPDSSFITLAQNWKNYQAIFLNIPNYYLATILIYFTFNLLNLSLNSILIYILITINTKNKFIR</sequence>
<keyword evidence="1" id="KW-1133">Transmembrane helix</keyword>
<dbReference type="STRING" id="29557.MGALLINA_05930"/>
<keyword evidence="1" id="KW-0472">Membrane</keyword>
<feature type="transmembrane region" description="Helical" evidence="1">
    <location>
        <begin position="213"/>
        <end position="240"/>
    </location>
</feature>
<reference evidence="2 3" key="1">
    <citation type="submission" date="2016-03" db="EMBL/GenBank/DDBJ databases">
        <title>Genome sequence of Mycoplasma gallinarum strain Mgn_IPT.</title>
        <authorList>
            <person name="Yacoub E."/>
            <person name="Sirand-Pugnet P."/>
            <person name="Barre A."/>
            <person name="Maurier F."/>
            <person name="Blanchard A."/>
            <person name="Ben Abdelmoumen B.M."/>
        </authorList>
    </citation>
    <scope>NUCLEOTIDE SEQUENCE [LARGE SCALE GENOMIC DNA]</scope>
    <source>
        <strain evidence="2 3">Mgn_IPT</strain>
    </source>
</reference>
<comment type="caution">
    <text evidence="2">The sequence shown here is derived from an EMBL/GenBank/DDBJ whole genome shotgun (WGS) entry which is preliminary data.</text>
</comment>
<dbReference type="Proteomes" id="UP000076983">
    <property type="component" value="Unassembled WGS sequence"/>
</dbReference>
<keyword evidence="3" id="KW-1185">Reference proteome</keyword>
<keyword evidence="1" id="KW-0812">Transmembrane</keyword>